<dbReference type="EMBL" id="CP020814">
    <property type="protein sequence ID" value="ARK29377.1"/>
    <property type="molecule type" value="Genomic_DNA"/>
</dbReference>
<sequence>MLEVAFICSFSLASILFLLSFIKKDKTVKLEKEIEQLSMNYLQEMYQLKKKMRSLEEELLISSDQSAILRQSHSNAHKQLLTEILTLYKKGHSIQSIASITRLSIDEVKRLLNSVLDQRSGFIE</sequence>
<dbReference type="Proteomes" id="UP000193006">
    <property type="component" value="Chromosome"/>
</dbReference>
<evidence type="ECO:0008006" key="3">
    <source>
        <dbReference type="Google" id="ProtNLM"/>
    </source>
</evidence>
<gene>
    <name evidence="1" type="ORF">BkAM31D_05665</name>
</gene>
<protein>
    <recommendedName>
        <fullName evidence="3">Resolvase HTH domain-containing protein</fullName>
    </recommendedName>
</protein>
<accession>A0A1X9M7I7</accession>
<dbReference type="AlphaFoldDB" id="A0A1X9M7I7"/>
<evidence type="ECO:0000313" key="1">
    <source>
        <dbReference type="EMBL" id="ARK29377.1"/>
    </source>
</evidence>
<reference evidence="1 2" key="1">
    <citation type="submission" date="2017-04" db="EMBL/GenBank/DDBJ databases">
        <title>Bacillus krulwichiae AM31D Genome sequencing and assembly.</title>
        <authorList>
            <person name="Krulwich T.A."/>
            <person name="Anastor L."/>
            <person name="Ehrlich R."/>
            <person name="Ehrlich G.D."/>
            <person name="Janto B."/>
        </authorList>
    </citation>
    <scope>NUCLEOTIDE SEQUENCE [LARGE SCALE GENOMIC DNA]</scope>
    <source>
        <strain evidence="1 2">AM31D</strain>
    </source>
</reference>
<evidence type="ECO:0000313" key="2">
    <source>
        <dbReference type="Proteomes" id="UP000193006"/>
    </source>
</evidence>
<dbReference type="KEGG" id="bkw:BkAM31D_05665"/>
<name>A0A1X9M7I7_9BACI</name>
<dbReference type="STRING" id="199441.BkAM31D_05665"/>
<proteinExistence type="predicted"/>
<organism evidence="1 2">
    <name type="scientific">Halalkalibacter krulwichiae</name>
    <dbReference type="NCBI Taxonomy" id="199441"/>
    <lineage>
        <taxon>Bacteria</taxon>
        <taxon>Bacillati</taxon>
        <taxon>Bacillota</taxon>
        <taxon>Bacilli</taxon>
        <taxon>Bacillales</taxon>
        <taxon>Bacillaceae</taxon>
        <taxon>Halalkalibacter</taxon>
    </lineage>
</organism>
<keyword evidence="2" id="KW-1185">Reference proteome</keyword>
<dbReference type="RefSeq" id="WP_066153724.1">
    <property type="nucleotide sequence ID" value="NZ_CP020814.1"/>
</dbReference>